<gene>
    <name evidence="2" type="ORF">DDT42_00104</name>
</gene>
<dbReference type="Proteomes" id="UP000811545">
    <property type="component" value="Unassembled WGS sequence"/>
</dbReference>
<dbReference type="EMBL" id="QLTW01000002">
    <property type="protein sequence ID" value="MBT9144272.1"/>
    <property type="molecule type" value="Genomic_DNA"/>
</dbReference>
<reference evidence="2 3" key="1">
    <citation type="journal article" date="2021" name="bioRxiv">
        <title>Unique metabolic strategies in Hadean analogues reveal hints for primordial physiology.</title>
        <authorList>
            <person name="Nobu M.K."/>
            <person name="Nakai R."/>
            <person name="Tamazawa S."/>
            <person name="Mori H."/>
            <person name="Toyoda A."/>
            <person name="Ijiri A."/>
            <person name="Suzuki S."/>
            <person name="Kurokawa K."/>
            <person name="Kamagata Y."/>
            <person name="Tamaki H."/>
        </authorList>
    </citation>
    <scope>NUCLEOTIDE SEQUENCE [LARGE SCALE GENOMIC DNA]</scope>
    <source>
        <strain evidence="2">BS525</strain>
    </source>
</reference>
<comment type="caution">
    <text evidence="2">The sequence shown here is derived from an EMBL/GenBank/DDBJ whole genome shotgun (WGS) entry which is preliminary data.</text>
</comment>
<evidence type="ECO:0000313" key="2">
    <source>
        <dbReference type="EMBL" id="MBT9144272.1"/>
    </source>
</evidence>
<name>A0A9E2BEZ0_PSYF1</name>
<sequence>MLDKKYNKYKIGLLAVMILLTLTLSIFMTYYFSPEATSERVLANSLKTLDKGNKALDYSFEKSYFYFSHALQEWEKILAHYPETRTAKKIMSEELIFNSLNLKNLTNKVSELKFKSEAEKDPLRLAQLIAEKFEDIYQAQLTVSINRIIERYIELEDLGEAVELTNELRNILDRYENYLKVAEKAAFLNHEEILNYSVDKAIKELTILMDPKKREYDNGTINTIAFLPTITKLGFGDRVLEYLIASENQIDDFYLTSSMLETIISNLKNIKDLDNIYEHLHFFESAYVKAEALYNLSLRYRQLGDNNKSSELLTEAIKYALNINENVNFLKRHLLAMIAYEYAKLGNYEDAVAIGKHLISDEDKDILYHQIVRGFIHGGFLDLALESSSLIKSPIEQDSALSNIIEKLAERKLFTDAFKMVDLIKDEHLIDGAFGKIASQYLISGDLESAWETINKVKTVFPKTNLMIKLANSHLIEGEQERAVTILFKALEVAKNEKDATAKPLLKIDIAVELSQVGRLKDALEIIQNLDEDRFKLLGRNKIAQNFANQNNPEKALEIIKDMWHGDLKDEVLELVASKYAKDGEIEKAITLANKVKNTSLRYRAYKSIALAYGGLPEEEKAFLWVNKIYDGWMRSAVLSNLANLYAEREEYYSSMKAIQKLDFAWNSTDIFHATESLIKMSRFLHDRKQELDEQTKMVAYEMIKRLFP</sequence>
<keyword evidence="1" id="KW-0812">Transmembrane</keyword>
<keyword evidence="1" id="KW-0472">Membrane</keyword>
<evidence type="ECO:0000256" key="1">
    <source>
        <dbReference type="SAM" id="Phobius"/>
    </source>
</evidence>
<dbReference type="Gene3D" id="1.25.40.10">
    <property type="entry name" value="Tetratricopeptide repeat domain"/>
    <property type="match status" value="2"/>
</dbReference>
<dbReference type="AlphaFoldDB" id="A0A9E2BEZ0"/>
<protein>
    <recommendedName>
        <fullName evidence="4">Tetratricopeptide repeat protein</fullName>
    </recommendedName>
</protein>
<organism evidence="2 3">
    <name type="scientific">Psychracetigena formicireducens</name>
    <dbReference type="NCBI Taxonomy" id="2986056"/>
    <lineage>
        <taxon>Bacteria</taxon>
        <taxon>Bacillati</taxon>
        <taxon>Candidatus Lithacetigenota</taxon>
        <taxon>Candidatus Psychracetigena</taxon>
    </lineage>
</organism>
<keyword evidence="1" id="KW-1133">Transmembrane helix</keyword>
<evidence type="ECO:0000313" key="3">
    <source>
        <dbReference type="Proteomes" id="UP000811545"/>
    </source>
</evidence>
<feature type="transmembrane region" description="Helical" evidence="1">
    <location>
        <begin position="12"/>
        <end position="32"/>
    </location>
</feature>
<proteinExistence type="predicted"/>
<evidence type="ECO:0008006" key="4">
    <source>
        <dbReference type="Google" id="ProtNLM"/>
    </source>
</evidence>
<dbReference type="InterPro" id="IPR011990">
    <property type="entry name" value="TPR-like_helical_dom_sf"/>
</dbReference>
<accession>A0A9E2BEZ0</accession>
<dbReference type="SUPFAM" id="SSF48452">
    <property type="entry name" value="TPR-like"/>
    <property type="match status" value="2"/>
</dbReference>